<sequence length="88" mass="10102">MTLTQQDLEAIQKIVKSEIVPIHHDVKELKEDVSGLREIVQSLAISVDKLVKANESLQQEYSLLVSEMKLHEVWIQQIAEKVGVQLRR</sequence>
<dbReference type="AlphaFoldDB" id="A0A1G2FYR5"/>
<accession>A0A1G2FYR5</accession>
<feature type="coiled-coil region" evidence="1">
    <location>
        <begin position="40"/>
        <end position="67"/>
    </location>
</feature>
<organism evidence="2 3">
    <name type="scientific">Candidatus Ryanbacteria bacterium RIFCSPHIGHO2_01_FULL_45_22</name>
    <dbReference type="NCBI Taxonomy" id="1802114"/>
    <lineage>
        <taxon>Bacteria</taxon>
        <taxon>Candidatus Ryaniibacteriota</taxon>
    </lineage>
</organism>
<gene>
    <name evidence="2" type="ORF">A2719_00770</name>
</gene>
<comment type="caution">
    <text evidence="2">The sequence shown here is derived from an EMBL/GenBank/DDBJ whole genome shotgun (WGS) entry which is preliminary data.</text>
</comment>
<dbReference type="EMBL" id="MHNK01000019">
    <property type="protein sequence ID" value="OGZ43213.1"/>
    <property type="molecule type" value="Genomic_DNA"/>
</dbReference>
<name>A0A1G2FYR5_9BACT</name>
<proteinExistence type="predicted"/>
<dbReference type="Proteomes" id="UP000177480">
    <property type="component" value="Unassembled WGS sequence"/>
</dbReference>
<evidence type="ECO:0000256" key="1">
    <source>
        <dbReference type="SAM" id="Coils"/>
    </source>
</evidence>
<protein>
    <submittedName>
        <fullName evidence="2">Uncharacterized protein</fullName>
    </submittedName>
</protein>
<reference evidence="2 3" key="1">
    <citation type="journal article" date="2016" name="Nat. Commun.">
        <title>Thousands of microbial genomes shed light on interconnected biogeochemical processes in an aquifer system.</title>
        <authorList>
            <person name="Anantharaman K."/>
            <person name="Brown C.T."/>
            <person name="Hug L.A."/>
            <person name="Sharon I."/>
            <person name="Castelle C.J."/>
            <person name="Probst A.J."/>
            <person name="Thomas B.C."/>
            <person name="Singh A."/>
            <person name="Wilkins M.J."/>
            <person name="Karaoz U."/>
            <person name="Brodie E.L."/>
            <person name="Williams K.H."/>
            <person name="Hubbard S.S."/>
            <person name="Banfield J.F."/>
        </authorList>
    </citation>
    <scope>NUCLEOTIDE SEQUENCE [LARGE SCALE GENOMIC DNA]</scope>
</reference>
<evidence type="ECO:0000313" key="2">
    <source>
        <dbReference type="EMBL" id="OGZ43213.1"/>
    </source>
</evidence>
<keyword evidence="1" id="KW-0175">Coiled coil</keyword>
<evidence type="ECO:0000313" key="3">
    <source>
        <dbReference type="Proteomes" id="UP000177480"/>
    </source>
</evidence>